<gene>
    <name evidence="2" type="ORF">OESDEN_24677</name>
</gene>
<feature type="transmembrane region" description="Helical" evidence="1">
    <location>
        <begin position="72"/>
        <end position="91"/>
    </location>
</feature>
<dbReference type="InterPro" id="IPR019421">
    <property type="entry name" value="7TM_GPCR_serpentine_rcpt_Srd"/>
</dbReference>
<dbReference type="AlphaFoldDB" id="A0A0B1RWY9"/>
<dbReference type="EMBL" id="KN612480">
    <property type="protein sequence ID" value="KHJ75707.1"/>
    <property type="molecule type" value="Genomic_DNA"/>
</dbReference>
<proteinExistence type="predicted"/>
<dbReference type="Proteomes" id="UP000053660">
    <property type="component" value="Unassembled WGS sequence"/>
</dbReference>
<keyword evidence="1" id="KW-0812">Transmembrane</keyword>
<evidence type="ECO:0000256" key="1">
    <source>
        <dbReference type="SAM" id="Phobius"/>
    </source>
</evidence>
<keyword evidence="3" id="KW-1185">Reference proteome</keyword>
<feature type="transmembrane region" description="Helical" evidence="1">
    <location>
        <begin position="37"/>
        <end position="60"/>
    </location>
</feature>
<dbReference type="OrthoDB" id="5793097at2759"/>
<evidence type="ECO:0000313" key="2">
    <source>
        <dbReference type="EMBL" id="KHJ75707.1"/>
    </source>
</evidence>
<reference evidence="2 3" key="1">
    <citation type="submission" date="2014-03" db="EMBL/GenBank/DDBJ databases">
        <title>Draft genome of the hookworm Oesophagostomum dentatum.</title>
        <authorList>
            <person name="Mitreva M."/>
        </authorList>
    </citation>
    <scope>NUCLEOTIDE SEQUENCE [LARGE SCALE GENOMIC DNA]</scope>
    <source>
        <strain evidence="2 3">OD-Hann</strain>
    </source>
</reference>
<name>A0A0B1RWY9_OESDE</name>
<sequence length="114" mass="13676">MDRAVCLVRRRVTLRQSSLGFNNNKQKNVTKMHRTYFFRYIVMLHCYPHGIYSLLYSFCYRYYVLSHDQPRILTIIATIAAIYTPSLFQLVRHLDYYSLLVHIRHLSVALTQRC</sequence>
<protein>
    <submittedName>
        <fullName evidence="2">Uncharacterized protein</fullName>
    </submittedName>
</protein>
<organism evidence="2 3">
    <name type="scientific">Oesophagostomum dentatum</name>
    <name type="common">Nodular worm</name>
    <dbReference type="NCBI Taxonomy" id="61180"/>
    <lineage>
        <taxon>Eukaryota</taxon>
        <taxon>Metazoa</taxon>
        <taxon>Ecdysozoa</taxon>
        <taxon>Nematoda</taxon>
        <taxon>Chromadorea</taxon>
        <taxon>Rhabditida</taxon>
        <taxon>Rhabditina</taxon>
        <taxon>Rhabditomorpha</taxon>
        <taxon>Strongyloidea</taxon>
        <taxon>Strongylidae</taxon>
        <taxon>Oesophagostomum</taxon>
    </lineage>
</organism>
<dbReference type="Pfam" id="PF10317">
    <property type="entry name" value="7TM_GPCR_Srd"/>
    <property type="match status" value="1"/>
</dbReference>
<evidence type="ECO:0000313" key="3">
    <source>
        <dbReference type="Proteomes" id="UP000053660"/>
    </source>
</evidence>
<keyword evidence="1" id="KW-1133">Transmembrane helix</keyword>
<accession>A0A0B1RWY9</accession>
<keyword evidence="1" id="KW-0472">Membrane</keyword>